<name>A0A918B0Z6_9ACTN</name>
<dbReference type="EMBL" id="BMSV01000006">
    <property type="protein sequence ID" value="GGQ12249.1"/>
    <property type="molecule type" value="Genomic_DNA"/>
</dbReference>
<evidence type="ECO:0000313" key="2">
    <source>
        <dbReference type="EMBL" id="GGQ12249.1"/>
    </source>
</evidence>
<reference evidence="2" key="1">
    <citation type="journal article" date="2014" name="Int. J. Syst. Evol. Microbiol.">
        <title>Complete genome sequence of Corynebacterium casei LMG S-19264T (=DSM 44701T), isolated from a smear-ripened cheese.</title>
        <authorList>
            <consortium name="US DOE Joint Genome Institute (JGI-PGF)"/>
            <person name="Walter F."/>
            <person name="Albersmeier A."/>
            <person name="Kalinowski J."/>
            <person name="Ruckert C."/>
        </authorList>
    </citation>
    <scope>NUCLEOTIDE SEQUENCE</scope>
    <source>
        <strain evidence="2">JCM 4335</strain>
    </source>
</reference>
<evidence type="ECO:0000313" key="3">
    <source>
        <dbReference type="Proteomes" id="UP000654123"/>
    </source>
</evidence>
<comment type="caution">
    <text evidence="2">The sequence shown here is derived from an EMBL/GenBank/DDBJ whole genome shotgun (WGS) entry which is preliminary data.</text>
</comment>
<reference evidence="2" key="2">
    <citation type="submission" date="2020-09" db="EMBL/GenBank/DDBJ databases">
        <authorList>
            <person name="Sun Q."/>
            <person name="Ohkuma M."/>
        </authorList>
    </citation>
    <scope>NUCLEOTIDE SEQUENCE</scope>
    <source>
        <strain evidence="2">JCM 4335</strain>
    </source>
</reference>
<sequence length="106" mass="11404">MEVPSWGVAGRAHGAMHTYGVAAHEVTSRVRVSVESGRQGTALPPREPGEAGTGDGPRDEKALWQRRFRKEAVARRASAVVFGRQRARVYAGVNVPIVQNVANCPS</sequence>
<evidence type="ECO:0000256" key="1">
    <source>
        <dbReference type="SAM" id="MobiDB-lite"/>
    </source>
</evidence>
<accession>A0A918B0Z6</accession>
<protein>
    <submittedName>
        <fullName evidence="2">Uncharacterized protein</fullName>
    </submittedName>
</protein>
<proteinExistence type="predicted"/>
<dbReference type="AlphaFoldDB" id="A0A918B0Z6"/>
<keyword evidence="3" id="KW-1185">Reference proteome</keyword>
<feature type="region of interest" description="Disordered" evidence="1">
    <location>
        <begin position="31"/>
        <end position="59"/>
    </location>
</feature>
<organism evidence="2 3">
    <name type="scientific">Streptomyces roseolilacinus</name>
    <dbReference type="NCBI Taxonomy" id="66904"/>
    <lineage>
        <taxon>Bacteria</taxon>
        <taxon>Bacillati</taxon>
        <taxon>Actinomycetota</taxon>
        <taxon>Actinomycetes</taxon>
        <taxon>Kitasatosporales</taxon>
        <taxon>Streptomycetaceae</taxon>
        <taxon>Streptomyces</taxon>
    </lineage>
</organism>
<gene>
    <name evidence="2" type="ORF">GCM10010249_33620</name>
</gene>
<dbReference type="Proteomes" id="UP000654123">
    <property type="component" value="Unassembled WGS sequence"/>
</dbReference>